<evidence type="ECO:0000313" key="1">
    <source>
        <dbReference type="EMBL" id="MFD2034747.1"/>
    </source>
</evidence>
<reference evidence="2" key="1">
    <citation type="journal article" date="2019" name="Int. J. Syst. Evol. Microbiol.">
        <title>The Global Catalogue of Microorganisms (GCM) 10K type strain sequencing project: providing services to taxonomists for standard genome sequencing and annotation.</title>
        <authorList>
            <consortium name="The Broad Institute Genomics Platform"/>
            <consortium name="The Broad Institute Genome Sequencing Center for Infectious Disease"/>
            <person name="Wu L."/>
            <person name="Ma J."/>
        </authorList>
    </citation>
    <scope>NUCLEOTIDE SEQUENCE [LARGE SCALE GENOMIC DNA]</scope>
    <source>
        <strain evidence="2">CGMCC 1.15180</strain>
    </source>
</reference>
<gene>
    <name evidence="1" type="ORF">ACFSKL_08105</name>
</gene>
<proteinExistence type="predicted"/>
<dbReference type="RefSeq" id="WP_376885180.1">
    <property type="nucleotide sequence ID" value="NZ_JBHUHR010000022.1"/>
</dbReference>
<dbReference type="Proteomes" id="UP001597361">
    <property type="component" value="Unassembled WGS sequence"/>
</dbReference>
<comment type="caution">
    <text evidence="1">The sequence shown here is derived from an EMBL/GenBank/DDBJ whole genome shotgun (WGS) entry which is preliminary data.</text>
</comment>
<organism evidence="1 2">
    <name type="scientific">Belliella marina</name>
    <dbReference type="NCBI Taxonomy" id="1644146"/>
    <lineage>
        <taxon>Bacteria</taxon>
        <taxon>Pseudomonadati</taxon>
        <taxon>Bacteroidota</taxon>
        <taxon>Cytophagia</taxon>
        <taxon>Cytophagales</taxon>
        <taxon>Cyclobacteriaceae</taxon>
        <taxon>Belliella</taxon>
    </lineage>
</organism>
<evidence type="ECO:0000313" key="2">
    <source>
        <dbReference type="Proteomes" id="UP001597361"/>
    </source>
</evidence>
<name>A0ABW4VK84_9BACT</name>
<sequence>MEIILFYYNLNFQIFNVFNHSQEYIMMRFYFNLFNSLLCTALLFCSCKSISNEVDDKKDLVAKYSKKLNWRIVLKCSLFCASLLYSCGNSKDSIQFATDSYENAEIICIDPRKDVDKDYAMNASLIVSTVEYFPLSLPENMIIGEIAKMIHRNGHVYIFDRHTESIFIFTDEGEFVNAIQRKGEGPEEYGDIKDFEVDPESGNVLIYSPMSQKILQYAITGEYLGAMRNKAHLSSFFPISDSTMAMYNSRMPNGHVFESTFPIQPRFFITNEKEEIEKQDLECDYREQLLMYPVAGFGFYQVGDSLRLMESINAVVYGVDVAKGRVYPRFAFDFTKVNPPRLYDMDADELSSFVENYKNKKKGDWASLYKVNETADYLCVTYSYGGYMNTAFYSKHSKRLINLGSVWINDMDKISMPSVVTITSDGGFLGYFSSQNFSTMVKNNKNKLSQRILDLEKSQRDAESFILIKFTLKDF</sequence>
<keyword evidence="2" id="KW-1185">Reference proteome</keyword>
<dbReference type="EMBL" id="JBHUHR010000022">
    <property type="protein sequence ID" value="MFD2034747.1"/>
    <property type="molecule type" value="Genomic_DNA"/>
</dbReference>
<dbReference type="InterPro" id="IPR011042">
    <property type="entry name" value="6-blade_b-propeller_TolB-like"/>
</dbReference>
<protein>
    <submittedName>
        <fullName evidence="1">6-bladed beta-propeller</fullName>
    </submittedName>
</protein>
<dbReference type="Pfam" id="PF17170">
    <property type="entry name" value="DUF5128"/>
    <property type="match status" value="1"/>
</dbReference>
<dbReference type="Gene3D" id="2.120.10.30">
    <property type="entry name" value="TolB, C-terminal domain"/>
    <property type="match status" value="1"/>
</dbReference>
<accession>A0ABW4VK84</accession>